<accession>A0ABY2YZH1</accession>
<dbReference type="Proteomes" id="UP000316851">
    <property type="component" value="Unassembled WGS sequence"/>
</dbReference>
<dbReference type="NCBIfam" id="NF045994">
    <property type="entry name" value="MAG4530_fam"/>
    <property type="match status" value="1"/>
</dbReference>
<name>A0ABY2YZH1_9BACT</name>
<comment type="caution">
    <text evidence="1">The sequence shown here is derived from an EMBL/GenBank/DDBJ whole genome shotgun (WGS) entry which is preliminary data.</text>
</comment>
<keyword evidence="2" id="KW-1185">Reference proteome</keyword>
<evidence type="ECO:0000313" key="2">
    <source>
        <dbReference type="Proteomes" id="UP000316851"/>
    </source>
</evidence>
<dbReference type="EMBL" id="VHHP01000006">
    <property type="protein sequence ID" value="TPR53544.1"/>
    <property type="molecule type" value="Genomic_DNA"/>
</dbReference>
<protein>
    <submittedName>
        <fullName evidence="1">Uncharacterized protein</fullName>
    </submittedName>
</protein>
<organism evidence="1 2">
    <name type="scientific">Metamycoplasma neophronis</name>
    <dbReference type="NCBI Taxonomy" id="872983"/>
    <lineage>
        <taxon>Bacteria</taxon>
        <taxon>Bacillati</taxon>
        <taxon>Mycoplasmatota</taxon>
        <taxon>Mycoplasmoidales</taxon>
        <taxon>Metamycoplasmataceae</taxon>
        <taxon>Metamycoplasma</taxon>
    </lineage>
</organism>
<evidence type="ECO:0000313" key="1">
    <source>
        <dbReference type="EMBL" id="TPR53544.1"/>
    </source>
</evidence>
<sequence length="278" mass="33802">MALNDKKFWRKINDIDVLNNNIDPKIEIKNSKLITDFINYQKFELNEYVIEYLKTKVVPDKYVKNKDNIYFVNVYWQIAMKISQLIQLLIDSNQNKLKINNTITDLAWLYYFHNDFFSSYKNIRTAFRTLILSNFYFAYFVKYKDRCIDNIELIKRKLENFINNDYSYKFKFKHFCTFLLKDYFLDFMFDDYTTNLIRSCNDLLNEKEKIWKKILEADLNNELNSLIINNVIYKDNFWINWSEEFISIAQALMFNAKDVRIFLNKEIIKKMECNNGNS</sequence>
<gene>
    <name evidence="1" type="ORF">FJR74_02540</name>
</gene>
<reference evidence="1" key="1">
    <citation type="submission" date="2019-06" db="EMBL/GenBank/DDBJ databases">
        <title>Mycoplasma neophronis type strain whole genome sequence.</title>
        <authorList>
            <person name="Spergser J."/>
        </authorList>
    </citation>
    <scope>NUCLEOTIDE SEQUENCE [LARGE SCALE GENOMIC DNA]</scope>
    <source>
        <strain evidence="1">DSM 24097</strain>
    </source>
</reference>
<proteinExistence type="predicted"/>